<organism evidence="1 2">
    <name type="scientific">Trametes sanguinea</name>
    <dbReference type="NCBI Taxonomy" id="158606"/>
    <lineage>
        <taxon>Eukaryota</taxon>
        <taxon>Fungi</taxon>
        <taxon>Dikarya</taxon>
        <taxon>Basidiomycota</taxon>
        <taxon>Agaricomycotina</taxon>
        <taxon>Agaricomycetes</taxon>
        <taxon>Polyporales</taxon>
        <taxon>Polyporaceae</taxon>
        <taxon>Trametes</taxon>
    </lineage>
</organism>
<name>A0ACC1PB06_9APHY</name>
<evidence type="ECO:0000313" key="2">
    <source>
        <dbReference type="Proteomes" id="UP001144978"/>
    </source>
</evidence>
<protein>
    <submittedName>
        <fullName evidence="1">Uncharacterized protein</fullName>
    </submittedName>
</protein>
<sequence length="82" mass="8853">MVPAAFQRRPSAQTIHSDHAQAHASNAARTSHRALYAVESQACVRLDPISSAPGRTSGCPSSTQAFFLAPHLRPTGKHWMAF</sequence>
<keyword evidence="2" id="KW-1185">Reference proteome</keyword>
<reference evidence="1" key="1">
    <citation type="submission" date="2022-08" db="EMBL/GenBank/DDBJ databases">
        <title>Genome Sequence of Pycnoporus sanguineus.</title>
        <authorList>
            <person name="Buettner E."/>
        </authorList>
    </citation>
    <scope>NUCLEOTIDE SEQUENCE</scope>
    <source>
        <strain evidence="1">CG-C14</strain>
    </source>
</reference>
<accession>A0ACC1PB06</accession>
<comment type="caution">
    <text evidence="1">The sequence shown here is derived from an EMBL/GenBank/DDBJ whole genome shotgun (WGS) entry which is preliminary data.</text>
</comment>
<evidence type="ECO:0000313" key="1">
    <source>
        <dbReference type="EMBL" id="KAJ2988226.1"/>
    </source>
</evidence>
<dbReference type="Proteomes" id="UP001144978">
    <property type="component" value="Unassembled WGS sequence"/>
</dbReference>
<proteinExistence type="predicted"/>
<dbReference type="EMBL" id="JANSHE010003003">
    <property type="protein sequence ID" value="KAJ2988226.1"/>
    <property type="molecule type" value="Genomic_DNA"/>
</dbReference>
<gene>
    <name evidence="1" type="ORF">NUW54_g9179</name>
</gene>